<keyword evidence="1" id="KW-0812">Transmembrane</keyword>
<reference evidence="2" key="1">
    <citation type="journal article" date="2019" name="Sci. Rep.">
        <title>Draft genome of Tanacetum cinerariifolium, the natural source of mosquito coil.</title>
        <authorList>
            <person name="Yamashiro T."/>
            <person name="Shiraishi A."/>
            <person name="Satake H."/>
            <person name="Nakayama K."/>
        </authorList>
    </citation>
    <scope>NUCLEOTIDE SEQUENCE</scope>
</reference>
<dbReference type="EMBL" id="BKCJ010006937">
    <property type="protein sequence ID" value="GEU74703.1"/>
    <property type="molecule type" value="Genomic_DNA"/>
</dbReference>
<name>A0A6L2ML58_TANCI</name>
<evidence type="ECO:0000256" key="1">
    <source>
        <dbReference type="SAM" id="Phobius"/>
    </source>
</evidence>
<proteinExistence type="predicted"/>
<protein>
    <submittedName>
        <fullName evidence="2">Uncharacterized protein</fullName>
    </submittedName>
</protein>
<dbReference type="AlphaFoldDB" id="A0A6L2ML58"/>
<comment type="caution">
    <text evidence="2">The sequence shown here is derived from an EMBL/GenBank/DDBJ whole genome shotgun (WGS) entry which is preliminary data.</text>
</comment>
<organism evidence="2">
    <name type="scientific">Tanacetum cinerariifolium</name>
    <name type="common">Dalmatian daisy</name>
    <name type="synonym">Chrysanthemum cinerariifolium</name>
    <dbReference type="NCBI Taxonomy" id="118510"/>
    <lineage>
        <taxon>Eukaryota</taxon>
        <taxon>Viridiplantae</taxon>
        <taxon>Streptophyta</taxon>
        <taxon>Embryophyta</taxon>
        <taxon>Tracheophyta</taxon>
        <taxon>Spermatophyta</taxon>
        <taxon>Magnoliopsida</taxon>
        <taxon>eudicotyledons</taxon>
        <taxon>Gunneridae</taxon>
        <taxon>Pentapetalae</taxon>
        <taxon>asterids</taxon>
        <taxon>campanulids</taxon>
        <taxon>Asterales</taxon>
        <taxon>Asteraceae</taxon>
        <taxon>Asteroideae</taxon>
        <taxon>Anthemideae</taxon>
        <taxon>Anthemidinae</taxon>
        <taxon>Tanacetum</taxon>
    </lineage>
</organism>
<keyword evidence="1" id="KW-0472">Membrane</keyword>
<gene>
    <name evidence="2" type="ORF">Tci_046681</name>
</gene>
<keyword evidence="1" id="KW-1133">Transmembrane helix</keyword>
<accession>A0A6L2ML58</accession>
<feature type="transmembrane region" description="Helical" evidence="1">
    <location>
        <begin position="20"/>
        <end position="38"/>
    </location>
</feature>
<sequence>MMQCLTGSPLLTSFFFVDGLELLVAPFLFGLTILLLVLSMDLGLNVSSYESSLSSSASSSVSSLMLSEKLFFVEIEIHVTNSADELENSSLSESSSVLEDSSLDVLEDSSSYVLVHSSSSVPELISITSAYIVYK</sequence>
<evidence type="ECO:0000313" key="2">
    <source>
        <dbReference type="EMBL" id="GEU74703.1"/>
    </source>
</evidence>